<name>A0A8A4TH11_SULCO</name>
<proteinExistence type="inferred from homology"/>
<keyword evidence="2" id="KW-0805">Transcription regulation</keyword>
<dbReference type="InterPro" id="IPR013324">
    <property type="entry name" value="RNA_pol_sigma_r3/r4-like"/>
</dbReference>
<dbReference type="InterPro" id="IPR036388">
    <property type="entry name" value="WH-like_DNA-bd_sf"/>
</dbReference>
<dbReference type="InterPro" id="IPR013325">
    <property type="entry name" value="RNA_pol_sigma_r2"/>
</dbReference>
<dbReference type="Proteomes" id="UP000663929">
    <property type="component" value="Chromosome"/>
</dbReference>
<dbReference type="NCBIfam" id="TIGR02937">
    <property type="entry name" value="sigma70-ECF"/>
    <property type="match status" value="1"/>
</dbReference>
<dbReference type="Pfam" id="PF07638">
    <property type="entry name" value="Sigma70_ECF"/>
    <property type="match status" value="1"/>
</dbReference>
<sequence length="192" mass="22151">MNHDITGHLDRWSQGDPAALNELFQMVYHHLKHLAESCFRREQHQVTLQPTIVLHELYLRLAKGSPLAFEHREQFFGFASRIMRQVLVDHARARKRVKRGSGIVFNPLEEDQVGQKAIDYETLLAFDQALNKLTQIDPDKSQILEMWYFGGMSSTEIAQVQNISRATAKRQIRAAKLWILSHLPQSPRSLAL</sequence>
<dbReference type="EMBL" id="CP071793">
    <property type="protein sequence ID" value="QTD49359.1"/>
    <property type="molecule type" value="Genomic_DNA"/>
</dbReference>
<comment type="similarity">
    <text evidence="1">Belongs to the sigma-70 factor family. ECF subfamily.</text>
</comment>
<dbReference type="SUPFAM" id="SSF88946">
    <property type="entry name" value="Sigma2 domain of RNA polymerase sigma factors"/>
    <property type="match status" value="1"/>
</dbReference>
<dbReference type="GO" id="GO:0016987">
    <property type="term" value="F:sigma factor activity"/>
    <property type="evidence" value="ECO:0007669"/>
    <property type="project" value="UniProtKB-KW"/>
</dbReference>
<evidence type="ECO:0000259" key="5">
    <source>
        <dbReference type="Pfam" id="PF07638"/>
    </source>
</evidence>
<dbReference type="RefSeq" id="WP_237378994.1">
    <property type="nucleotide sequence ID" value="NZ_CP071793.1"/>
</dbReference>
<feature type="domain" description="RNA polymerase sigma-70 ECF-like HTH" evidence="5">
    <location>
        <begin position="3"/>
        <end position="183"/>
    </location>
</feature>
<accession>A0A8A4TH11</accession>
<dbReference type="Gene3D" id="1.10.10.10">
    <property type="entry name" value="Winged helix-like DNA-binding domain superfamily/Winged helix DNA-binding domain"/>
    <property type="match status" value="1"/>
</dbReference>
<dbReference type="NCBIfam" id="TIGR02999">
    <property type="entry name" value="Sig-70_X6"/>
    <property type="match status" value="1"/>
</dbReference>
<evidence type="ECO:0000256" key="2">
    <source>
        <dbReference type="ARBA" id="ARBA00023015"/>
    </source>
</evidence>
<evidence type="ECO:0000313" key="7">
    <source>
        <dbReference type="Proteomes" id="UP000663929"/>
    </source>
</evidence>
<protein>
    <submittedName>
        <fullName evidence="6">Sigma-70 family RNA polymerase sigma factor</fullName>
    </submittedName>
</protein>
<keyword evidence="3" id="KW-0731">Sigma factor</keyword>
<evidence type="ECO:0000313" key="6">
    <source>
        <dbReference type="EMBL" id="QTD49359.1"/>
    </source>
</evidence>
<dbReference type="InterPro" id="IPR014284">
    <property type="entry name" value="RNA_pol_sigma-70_dom"/>
</dbReference>
<evidence type="ECO:0000256" key="1">
    <source>
        <dbReference type="ARBA" id="ARBA00010641"/>
    </source>
</evidence>
<dbReference type="InterPro" id="IPR039425">
    <property type="entry name" value="RNA_pol_sigma-70-like"/>
</dbReference>
<dbReference type="SUPFAM" id="SSF88659">
    <property type="entry name" value="Sigma3 and sigma4 domains of RNA polymerase sigma factors"/>
    <property type="match status" value="1"/>
</dbReference>
<dbReference type="AlphaFoldDB" id="A0A8A4TH11"/>
<dbReference type="KEGG" id="scor:J3U87_27560"/>
<dbReference type="PANTHER" id="PTHR43133:SF39">
    <property type="entry name" value="SIMILAR TO RNA POLYMERASE SIGMA-E FACTOR"/>
    <property type="match status" value="1"/>
</dbReference>
<dbReference type="Gene3D" id="1.10.1740.10">
    <property type="match status" value="1"/>
</dbReference>
<keyword evidence="4" id="KW-0804">Transcription</keyword>
<dbReference type="PANTHER" id="PTHR43133">
    <property type="entry name" value="RNA POLYMERASE ECF-TYPE SIGMA FACTO"/>
    <property type="match status" value="1"/>
</dbReference>
<evidence type="ECO:0000256" key="3">
    <source>
        <dbReference type="ARBA" id="ARBA00023082"/>
    </source>
</evidence>
<keyword evidence="7" id="KW-1185">Reference proteome</keyword>
<reference evidence="6" key="1">
    <citation type="submission" date="2021-03" db="EMBL/GenBank/DDBJ databases">
        <title>Acanthopleuribacteraceae sp. M133.</title>
        <authorList>
            <person name="Wang G."/>
        </authorList>
    </citation>
    <scope>NUCLEOTIDE SEQUENCE</scope>
    <source>
        <strain evidence="6">M133</strain>
    </source>
</reference>
<dbReference type="InterPro" id="IPR011517">
    <property type="entry name" value="RNA_pol_sigma70_ECF-like"/>
</dbReference>
<dbReference type="InterPro" id="IPR053812">
    <property type="entry name" value="HTH_Sigma70_ECF-like"/>
</dbReference>
<dbReference type="GO" id="GO:0006352">
    <property type="term" value="P:DNA-templated transcription initiation"/>
    <property type="evidence" value="ECO:0007669"/>
    <property type="project" value="InterPro"/>
</dbReference>
<evidence type="ECO:0000256" key="4">
    <source>
        <dbReference type="ARBA" id="ARBA00023163"/>
    </source>
</evidence>
<organism evidence="6 7">
    <name type="scientific">Sulfidibacter corallicola</name>
    <dbReference type="NCBI Taxonomy" id="2818388"/>
    <lineage>
        <taxon>Bacteria</taxon>
        <taxon>Pseudomonadati</taxon>
        <taxon>Acidobacteriota</taxon>
        <taxon>Holophagae</taxon>
        <taxon>Acanthopleuribacterales</taxon>
        <taxon>Acanthopleuribacteraceae</taxon>
        <taxon>Sulfidibacter</taxon>
    </lineage>
</organism>
<gene>
    <name evidence="6" type="ORF">J3U87_27560</name>
</gene>